<dbReference type="AlphaFoldDB" id="A0A1W1H0L6"/>
<keyword evidence="2" id="KW-0472">Membrane</keyword>
<sequence>MDPKLKALIEQTNLSDLLPSATQDMDLQQPVAPPEPAKPQPARSTNDALQVHFGGTDMVGKLANAPTSGRIKTFAMILLGGPTIVFGLLLLGMVWTEPGKSVFALVYGTVIAAVLIGIWPYLLFRKREKPAA</sequence>
<organism evidence="3 4">
    <name type="scientific">Stenotrophomonas indicatrix</name>
    <dbReference type="NCBI Taxonomy" id="2045451"/>
    <lineage>
        <taxon>Bacteria</taxon>
        <taxon>Pseudomonadati</taxon>
        <taxon>Pseudomonadota</taxon>
        <taxon>Gammaproteobacteria</taxon>
        <taxon>Lysobacterales</taxon>
        <taxon>Lysobacteraceae</taxon>
        <taxon>Stenotrophomonas</taxon>
    </lineage>
</organism>
<accession>A0A1W1H0L6</accession>
<feature type="region of interest" description="Disordered" evidence="1">
    <location>
        <begin position="24"/>
        <end position="47"/>
    </location>
</feature>
<keyword evidence="2" id="KW-1133">Transmembrane helix</keyword>
<evidence type="ECO:0000313" key="3">
    <source>
        <dbReference type="EMBL" id="SLM25098.1"/>
    </source>
</evidence>
<reference evidence="4" key="1">
    <citation type="submission" date="2016-10" db="EMBL/GenBank/DDBJ databases">
        <authorList>
            <person name="Varghese N."/>
        </authorList>
    </citation>
    <scope>NUCLEOTIDE SEQUENCE [LARGE SCALE GENOMIC DNA]</scope>
    <source>
        <strain evidence="4">92MFCol6.1</strain>
    </source>
</reference>
<dbReference type="RefSeq" id="WP_080149858.1">
    <property type="nucleotide sequence ID" value="NZ_DALYQJ010000370.1"/>
</dbReference>
<dbReference type="EMBL" id="FWEU01000003">
    <property type="protein sequence ID" value="SLM25098.1"/>
    <property type="molecule type" value="Genomic_DNA"/>
</dbReference>
<proteinExistence type="predicted"/>
<feature type="transmembrane region" description="Helical" evidence="2">
    <location>
        <begin position="102"/>
        <end position="124"/>
    </location>
</feature>
<evidence type="ECO:0000256" key="1">
    <source>
        <dbReference type="SAM" id="MobiDB-lite"/>
    </source>
</evidence>
<name>A0A1W1H0L6_9GAMM</name>
<evidence type="ECO:0000313" key="4">
    <source>
        <dbReference type="Proteomes" id="UP000191133"/>
    </source>
</evidence>
<protein>
    <submittedName>
        <fullName evidence="3">Uncharacterized protein</fullName>
    </submittedName>
</protein>
<feature type="transmembrane region" description="Helical" evidence="2">
    <location>
        <begin position="74"/>
        <end position="96"/>
    </location>
</feature>
<evidence type="ECO:0000256" key="2">
    <source>
        <dbReference type="SAM" id="Phobius"/>
    </source>
</evidence>
<keyword evidence="2" id="KW-0812">Transmembrane</keyword>
<gene>
    <name evidence="3" type="ORF">SAMN04488690_2829</name>
</gene>
<dbReference type="Proteomes" id="UP000191133">
    <property type="component" value="Unassembled WGS sequence"/>
</dbReference>